<protein>
    <recommendedName>
        <fullName evidence="1">Bacterial EndoU nuclease domain-containing protein</fullName>
    </recommendedName>
</protein>
<gene>
    <name evidence="2" type="ORF">Asi02nite_79580</name>
</gene>
<dbReference type="Pfam" id="PF14436">
    <property type="entry name" value="EndoU_bacteria"/>
    <property type="match status" value="1"/>
</dbReference>
<proteinExistence type="predicted"/>
<dbReference type="EMBL" id="BONE01000144">
    <property type="protein sequence ID" value="GIF78440.1"/>
    <property type="molecule type" value="Genomic_DNA"/>
</dbReference>
<evidence type="ECO:0000313" key="2">
    <source>
        <dbReference type="EMBL" id="GIF78440.1"/>
    </source>
</evidence>
<dbReference type="Proteomes" id="UP000604117">
    <property type="component" value="Unassembled WGS sequence"/>
</dbReference>
<organism evidence="2 3">
    <name type="scientific">Asanoa siamensis</name>
    <dbReference type="NCBI Taxonomy" id="926357"/>
    <lineage>
        <taxon>Bacteria</taxon>
        <taxon>Bacillati</taxon>
        <taxon>Actinomycetota</taxon>
        <taxon>Actinomycetes</taxon>
        <taxon>Micromonosporales</taxon>
        <taxon>Micromonosporaceae</taxon>
        <taxon>Asanoa</taxon>
    </lineage>
</organism>
<feature type="domain" description="Bacterial EndoU nuclease" evidence="1">
    <location>
        <begin position="27"/>
        <end position="145"/>
    </location>
</feature>
<name>A0ABQ4D4H8_9ACTN</name>
<accession>A0ABQ4D4H8</accession>
<keyword evidence="3" id="KW-1185">Reference proteome</keyword>
<evidence type="ECO:0000259" key="1">
    <source>
        <dbReference type="Pfam" id="PF14436"/>
    </source>
</evidence>
<dbReference type="InterPro" id="IPR029501">
    <property type="entry name" value="EndoU_bac"/>
</dbReference>
<evidence type="ECO:0000313" key="3">
    <source>
        <dbReference type="Proteomes" id="UP000604117"/>
    </source>
</evidence>
<comment type="caution">
    <text evidence="2">The sequence shown here is derived from an EMBL/GenBank/DDBJ whole genome shotgun (WGS) entry which is preliminary data.</text>
</comment>
<reference evidence="2 3" key="1">
    <citation type="submission" date="2021-01" db="EMBL/GenBank/DDBJ databases">
        <title>Whole genome shotgun sequence of Asanoa siamensis NBRC 107932.</title>
        <authorList>
            <person name="Komaki H."/>
            <person name="Tamura T."/>
        </authorList>
    </citation>
    <scope>NUCLEOTIDE SEQUENCE [LARGE SCALE GENOMIC DNA]</scope>
    <source>
        <strain evidence="2 3">NBRC 107932</strain>
    </source>
</reference>
<dbReference type="RefSeq" id="WP_203719266.1">
    <property type="nucleotide sequence ID" value="NZ_BONE01000144.1"/>
</dbReference>
<sequence length="160" mass="18199">MAKRGHAGLFEPALRWMRKKVKASGKHHHVYRGEVRSSRRTGLRGTGWHHRFMGQDPPDRKVIRITSRGIGGTYTADVAMRGGTTKNTWYIKPGGSSFFPDNWTPQRVNRAIREAYANSTPVPNTNNRRWRGVSNGLLIEGSYSRKSKTWDSAWPIVQPL</sequence>